<dbReference type="InterPro" id="IPR038636">
    <property type="entry name" value="Wzi_sf"/>
</dbReference>
<dbReference type="EMBL" id="BAAAFH010000022">
    <property type="protein sequence ID" value="GAA0876823.1"/>
    <property type="molecule type" value="Genomic_DNA"/>
</dbReference>
<sequence length="508" mass="59138">MVDFYKDRLYHTTYEILPDSVYAYTYTGASFFPETEETTFQIHHLNEDKKERKWLGRKLFQEHFFEIKGNGYFITVNPIVDFSLGRDLHAVTTTNLFCNTRGFEVKGDITDKVSFSSDFRENQQRFADYQAHYITQSGEYYPGSGNYIQQNGSVPGAARTKPFKGDAFDYAYVTGSVTYRPFQFLRVSLGNNRHFVGSGYRSVLLSDYSANAPYLRFSYRINKKLSGEAIYGQQLNLLRTEIQSNATERQYEKKGFSAHYFTYKPWEFAAISFFESTVWDRGDSTEIRRVHGLYYNPVPIINTAVLGTKGTRSNSMIGINMLVKLPAHFHVYGQLALDDFRSFSPAYQVGMRWSEPFRIRNLFFQVEYNTVPEGFYTHPNRRLNFSHNNLPLVHPVGNNFSEAIVRLSYEWKRIAIESKTNLYRTTRNLNTGMLGDRLLAVSPIPSVIENGRLFLQQVDVLYRFNRMNNLQIFLSMLYRKEAFPSSDSQTLYVGFGLRTQLENRYFDF</sequence>
<comment type="caution">
    <text evidence="1">The sequence shown here is derived from an EMBL/GenBank/DDBJ whole genome shotgun (WGS) entry which is preliminary data.</text>
</comment>
<gene>
    <name evidence="1" type="ORF">GCM10009118_32330</name>
</gene>
<keyword evidence="2" id="KW-1185">Reference proteome</keyword>
<protein>
    <recommendedName>
        <fullName evidence="3">LPS-assembly protein LptD</fullName>
    </recommendedName>
</protein>
<dbReference type="Gene3D" id="2.40.160.130">
    <property type="entry name" value="Capsule assembly protein Wzi"/>
    <property type="match status" value="1"/>
</dbReference>
<dbReference type="Proteomes" id="UP001501126">
    <property type="component" value="Unassembled WGS sequence"/>
</dbReference>
<reference evidence="2" key="1">
    <citation type="journal article" date="2019" name="Int. J. Syst. Evol. Microbiol.">
        <title>The Global Catalogue of Microorganisms (GCM) 10K type strain sequencing project: providing services to taxonomists for standard genome sequencing and annotation.</title>
        <authorList>
            <consortium name="The Broad Institute Genomics Platform"/>
            <consortium name="The Broad Institute Genome Sequencing Center for Infectious Disease"/>
            <person name="Wu L."/>
            <person name="Ma J."/>
        </authorList>
    </citation>
    <scope>NUCLEOTIDE SEQUENCE [LARGE SCALE GENOMIC DNA]</scope>
    <source>
        <strain evidence="2">JCM 16083</strain>
    </source>
</reference>
<evidence type="ECO:0000313" key="1">
    <source>
        <dbReference type="EMBL" id="GAA0876823.1"/>
    </source>
</evidence>
<proteinExistence type="predicted"/>
<name>A0ABP3Y5I9_9FLAO</name>
<accession>A0ABP3Y5I9</accession>
<evidence type="ECO:0000313" key="2">
    <source>
        <dbReference type="Proteomes" id="UP001501126"/>
    </source>
</evidence>
<evidence type="ECO:0008006" key="3">
    <source>
        <dbReference type="Google" id="ProtNLM"/>
    </source>
</evidence>
<organism evidence="1 2">
    <name type="scientific">Wandonia haliotis</name>
    <dbReference type="NCBI Taxonomy" id="574963"/>
    <lineage>
        <taxon>Bacteria</taxon>
        <taxon>Pseudomonadati</taxon>
        <taxon>Bacteroidota</taxon>
        <taxon>Flavobacteriia</taxon>
        <taxon>Flavobacteriales</taxon>
        <taxon>Crocinitomicaceae</taxon>
        <taxon>Wandonia</taxon>
    </lineage>
</organism>